<proteinExistence type="inferred from homology"/>
<dbReference type="GO" id="GO:0015833">
    <property type="term" value="P:peptide transport"/>
    <property type="evidence" value="ECO:0007669"/>
    <property type="project" value="TreeGrafter"/>
</dbReference>
<feature type="domain" description="Solute-binding protein family 5" evidence="5">
    <location>
        <begin position="95"/>
        <end position="197"/>
    </location>
</feature>
<evidence type="ECO:0000256" key="1">
    <source>
        <dbReference type="ARBA" id="ARBA00004196"/>
    </source>
</evidence>
<dbReference type="Gene3D" id="3.90.76.10">
    <property type="entry name" value="Dipeptide-binding Protein, Domain 1"/>
    <property type="match status" value="1"/>
</dbReference>
<feature type="non-terminal residue" evidence="6">
    <location>
        <position position="199"/>
    </location>
</feature>
<dbReference type="PANTHER" id="PTHR30290:SF10">
    <property type="entry name" value="PERIPLASMIC OLIGOPEPTIDE-BINDING PROTEIN-RELATED"/>
    <property type="match status" value="1"/>
</dbReference>
<dbReference type="EMBL" id="UINC01176953">
    <property type="protein sequence ID" value="SVD84331.1"/>
    <property type="molecule type" value="Genomic_DNA"/>
</dbReference>
<reference evidence="6" key="1">
    <citation type="submission" date="2018-05" db="EMBL/GenBank/DDBJ databases">
        <authorList>
            <person name="Lanie J.A."/>
            <person name="Ng W.-L."/>
            <person name="Kazmierczak K.M."/>
            <person name="Andrzejewski T.M."/>
            <person name="Davidsen T.M."/>
            <person name="Wayne K.J."/>
            <person name="Tettelin H."/>
            <person name="Glass J.I."/>
            <person name="Rusch D."/>
            <person name="Podicherti R."/>
            <person name="Tsui H.-C.T."/>
            <person name="Winkler M.E."/>
        </authorList>
    </citation>
    <scope>NUCLEOTIDE SEQUENCE</scope>
</reference>
<keyword evidence="3" id="KW-0813">Transport</keyword>
<evidence type="ECO:0000259" key="5">
    <source>
        <dbReference type="Pfam" id="PF00496"/>
    </source>
</evidence>
<comment type="similarity">
    <text evidence="2">Belongs to the bacterial solute-binding protein 5 family.</text>
</comment>
<dbReference type="AlphaFoldDB" id="A0A382YMU4"/>
<dbReference type="Pfam" id="PF00496">
    <property type="entry name" value="SBP_bac_5"/>
    <property type="match status" value="1"/>
</dbReference>
<dbReference type="SUPFAM" id="SSF53850">
    <property type="entry name" value="Periplasmic binding protein-like II"/>
    <property type="match status" value="1"/>
</dbReference>
<dbReference type="InterPro" id="IPR000914">
    <property type="entry name" value="SBP_5_dom"/>
</dbReference>
<dbReference type="GO" id="GO:0030313">
    <property type="term" value="C:cell envelope"/>
    <property type="evidence" value="ECO:0007669"/>
    <property type="project" value="UniProtKB-SubCell"/>
</dbReference>
<dbReference type="GO" id="GO:1904680">
    <property type="term" value="F:peptide transmembrane transporter activity"/>
    <property type="evidence" value="ECO:0007669"/>
    <property type="project" value="TreeGrafter"/>
</dbReference>
<evidence type="ECO:0000256" key="3">
    <source>
        <dbReference type="ARBA" id="ARBA00022448"/>
    </source>
</evidence>
<organism evidence="6">
    <name type="scientific">marine metagenome</name>
    <dbReference type="NCBI Taxonomy" id="408172"/>
    <lineage>
        <taxon>unclassified sequences</taxon>
        <taxon>metagenomes</taxon>
        <taxon>ecological metagenomes</taxon>
    </lineage>
</organism>
<name>A0A382YMU4_9ZZZZ</name>
<keyword evidence="4" id="KW-0732">Signal</keyword>
<sequence>MPNRISRTPFRSFAVLGGLVLWGTLAVANPQQTTILGQALPADAVPYAQQVLRVPCNNSRNEVTFDHPISVYQRYGCVQDFFSDTLVDLDPEYHPEPAAAESWSVAEDGVTWTFRLRPGQMWNDGTQLTAHDYVATFQLCASPEHAWDFAWFYSFLGEGGLHNWDRIVAGELPPDSLGVTAIDDLTLQLVTEGPFPAMP</sequence>
<protein>
    <recommendedName>
        <fullName evidence="5">Solute-binding protein family 5 domain-containing protein</fullName>
    </recommendedName>
</protein>
<evidence type="ECO:0000256" key="2">
    <source>
        <dbReference type="ARBA" id="ARBA00005695"/>
    </source>
</evidence>
<accession>A0A382YMU4</accession>
<comment type="subcellular location">
    <subcellularLocation>
        <location evidence="1">Cell envelope</location>
    </subcellularLocation>
</comment>
<gene>
    <name evidence="6" type="ORF">METZ01_LOCUS437185</name>
</gene>
<dbReference type="PANTHER" id="PTHR30290">
    <property type="entry name" value="PERIPLASMIC BINDING COMPONENT OF ABC TRANSPORTER"/>
    <property type="match status" value="1"/>
</dbReference>
<evidence type="ECO:0000256" key="4">
    <source>
        <dbReference type="ARBA" id="ARBA00022729"/>
    </source>
</evidence>
<dbReference type="InterPro" id="IPR039424">
    <property type="entry name" value="SBP_5"/>
</dbReference>
<evidence type="ECO:0000313" key="6">
    <source>
        <dbReference type="EMBL" id="SVD84331.1"/>
    </source>
</evidence>